<dbReference type="EMBL" id="AFGF01000269">
    <property type="protein sequence ID" value="EGO61907.1"/>
    <property type="molecule type" value="Genomic_DNA"/>
</dbReference>
<dbReference type="InterPro" id="IPR019657">
    <property type="entry name" value="ComFB"/>
</dbReference>
<sequence>MQLRNYMEDLVWQRLDELLEANPKFCQCEQCRYDVASLALNSLPPQYVVTNQGEAYAKVKSLEQQFTVDVIAAIVNGIKIVSAKPHHGKA</sequence>
<accession>F7NPR6</accession>
<name>F7NPR6_9FIRM</name>
<dbReference type="AlphaFoldDB" id="F7NPR6"/>
<dbReference type="eggNOG" id="ENOG5032ZR4">
    <property type="taxonomic scope" value="Bacteria"/>
</dbReference>
<dbReference type="RefSeq" id="WP_004099611.1">
    <property type="nucleotide sequence ID" value="NZ_AFGF01000269.1"/>
</dbReference>
<gene>
    <name evidence="1" type="ORF">ALO_20567</name>
</gene>
<proteinExistence type="predicted"/>
<dbReference type="STRING" id="1009370.ALO_20567"/>
<keyword evidence="2" id="KW-1185">Reference proteome</keyword>
<dbReference type="OrthoDB" id="5616024at2"/>
<evidence type="ECO:0008006" key="3">
    <source>
        <dbReference type="Google" id="ProtNLM"/>
    </source>
</evidence>
<dbReference type="Proteomes" id="UP000003240">
    <property type="component" value="Unassembled WGS sequence"/>
</dbReference>
<reference evidence="1 2" key="1">
    <citation type="journal article" date="2011" name="EMBO J.">
        <title>Structural diversity of bacterial flagellar motors.</title>
        <authorList>
            <person name="Chen S."/>
            <person name="Beeby M."/>
            <person name="Murphy G.E."/>
            <person name="Leadbetter J.R."/>
            <person name="Hendrixson D.R."/>
            <person name="Briegel A."/>
            <person name="Li Z."/>
            <person name="Shi J."/>
            <person name="Tocheva E.I."/>
            <person name="Muller A."/>
            <person name="Dobro M.J."/>
            <person name="Jensen G.J."/>
        </authorList>
    </citation>
    <scope>NUCLEOTIDE SEQUENCE [LARGE SCALE GENOMIC DNA]</scope>
    <source>
        <strain evidence="1 2">DSM 6540</strain>
    </source>
</reference>
<dbReference type="Pfam" id="PF10719">
    <property type="entry name" value="ComFB"/>
    <property type="match status" value="1"/>
</dbReference>
<comment type="caution">
    <text evidence="1">The sequence shown here is derived from an EMBL/GenBank/DDBJ whole genome shotgun (WGS) entry which is preliminary data.</text>
</comment>
<organism evidence="1 2">
    <name type="scientific">Acetonema longum DSM 6540</name>
    <dbReference type="NCBI Taxonomy" id="1009370"/>
    <lineage>
        <taxon>Bacteria</taxon>
        <taxon>Bacillati</taxon>
        <taxon>Bacillota</taxon>
        <taxon>Negativicutes</taxon>
        <taxon>Acetonemataceae</taxon>
        <taxon>Acetonema</taxon>
    </lineage>
</organism>
<evidence type="ECO:0000313" key="1">
    <source>
        <dbReference type="EMBL" id="EGO61907.1"/>
    </source>
</evidence>
<protein>
    <recommendedName>
        <fullName evidence="3">Late competence development protein ComFB</fullName>
    </recommendedName>
</protein>
<evidence type="ECO:0000313" key="2">
    <source>
        <dbReference type="Proteomes" id="UP000003240"/>
    </source>
</evidence>